<protein>
    <submittedName>
        <fullName evidence="2">Uncharacterized protein</fullName>
    </submittedName>
</protein>
<reference evidence="2" key="3">
    <citation type="submission" date="2018-05" db="EMBL/GenBank/DDBJ databases">
        <title>OgluRS3 (Oryza glumaepatula Reference Sequence Version 3).</title>
        <authorList>
            <person name="Zhang J."/>
            <person name="Kudrna D."/>
            <person name="Lee S."/>
            <person name="Talag J."/>
            <person name="Welchert J."/>
            <person name="Wing R.A."/>
        </authorList>
    </citation>
    <scope>NUCLEOTIDE SEQUENCE [LARGE SCALE GENOMIC DNA]</scope>
</reference>
<dbReference type="Gramene" id="OGLUM01G14940.1">
    <property type="protein sequence ID" value="OGLUM01G14940.1"/>
    <property type="gene ID" value="OGLUM01G14940"/>
</dbReference>
<feature type="compositionally biased region" description="Basic residues" evidence="1">
    <location>
        <begin position="663"/>
        <end position="672"/>
    </location>
</feature>
<dbReference type="InterPro" id="IPR038745">
    <property type="entry name" value="AT4G37440-like"/>
</dbReference>
<feature type="compositionally biased region" description="Basic residues" evidence="1">
    <location>
        <begin position="724"/>
        <end position="737"/>
    </location>
</feature>
<dbReference type="Proteomes" id="UP000026961">
    <property type="component" value="Chromosome 1"/>
</dbReference>
<feature type="compositionally biased region" description="Polar residues" evidence="1">
    <location>
        <begin position="334"/>
        <end position="347"/>
    </location>
</feature>
<feature type="region of interest" description="Disordered" evidence="1">
    <location>
        <begin position="334"/>
        <end position="357"/>
    </location>
</feature>
<dbReference type="STRING" id="40148.A0A0D9Y7J8"/>
<feature type="compositionally biased region" description="Polar residues" evidence="1">
    <location>
        <begin position="739"/>
        <end position="753"/>
    </location>
</feature>
<dbReference type="PANTHER" id="PTHR34057:SF15">
    <property type="entry name" value="CALMODULIN-BINDING DOMAIN-CONTAINING PROTEIN"/>
    <property type="match status" value="1"/>
</dbReference>
<dbReference type="CDD" id="cd11650">
    <property type="entry name" value="AT4G37440_like"/>
    <property type="match status" value="1"/>
</dbReference>
<feature type="compositionally biased region" description="Polar residues" evidence="1">
    <location>
        <begin position="138"/>
        <end position="149"/>
    </location>
</feature>
<feature type="region of interest" description="Disordered" evidence="1">
    <location>
        <begin position="1"/>
        <end position="167"/>
    </location>
</feature>
<organism evidence="2">
    <name type="scientific">Oryza glumipatula</name>
    <dbReference type="NCBI Taxonomy" id="40148"/>
    <lineage>
        <taxon>Eukaryota</taxon>
        <taxon>Viridiplantae</taxon>
        <taxon>Streptophyta</taxon>
        <taxon>Embryophyta</taxon>
        <taxon>Tracheophyta</taxon>
        <taxon>Spermatophyta</taxon>
        <taxon>Magnoliopsida</taxon>
        <taxon>Liliopsida</taxon>
        <taxon>Poales</taxon>
        <taxon>Poaceae</taxon>
        <taxon>BOP clade</taxon>
        <taxon>Oryzoideae</taxon>
        <taxon>Oryzeae</taxon>
        <taxon>Oryzinae</taxon>
        <taxon>Oryza</taxon>
    </lineage>
</organism>
<reference evidence="2" key="2">
    <citation type="submission" date="2015-04" db="UniProtKB">
        <authorList>
            <consortium name="EnsemblPlants"/>
        </authorList>
    </citation>
    <scope>IDENTIFICATION</scope>
</reference>
<keyword evidence="3" id="KW-1185">Reference proteome</keyword>
<accession>A0A0D9Y7J8</accession>
<feature type="compositionally biased region" description="Basic and acidic residues" evidence="1">
    <location>
        <begin position="710"/>
        <end position="723"/>
    </location>
</feature>
<proteinExistence type="predicted"/>
<evidence type="ECO:0000256" key="1">
    <source>
        <dbReference type="SAM" id="MobiDB-lite"/>
    </source>
</evidence>
<feature type="region of interest" description="Disordered" evidence="1">
    <location>
        <begin position="658"/>
        <end position="768"/>
    </location>
</feature>
<dbReference type="eggNOG" id="ENOG502QRC8">
    <property type="taxonomic scope" value="Eukaryota"/>
</dbReference>
<feature type="compositionally biased region" description="Basic and acidic residues" evidence="1">
    <location>
        <begin position="56"/>
        <end position="67"/>
    </location>
</feature>
<reference evidence="2" key="1">
    <citation type="submission" date="2013-08" db="EMBL/GenBank/DDBJ databases">
        <title>Oryza genome evolution.</title>
        <authorList>
            <person name="Wing R.A."/>
            <person name="Panaud O."/>
            <person name="Oliveira A.C."/>
        </authorList>
    </citation>
    <scope>NUCLEOTIDE SEQUENCE</scope>
</reference>
<sequence>MAPAPAVDAEGECGRGKSHNTLKPDGVRVAAASTTLDSSDSHGPAADVQGGGGSGERFDSSDGEGRATDVQGRSSAGESLVVKSEHACAADDPVGDGALLAPANKPTGADPLAVASSSHDIDAASADPANDEEDGDTTECSSSFGNSCCETDDEADHGGSEVDSPFSENADGVQALIRPRTCQLTSLVQLSDLFGNADEVIPDEEQQEGEDTAPCGEQRLVLLPERSVHALVHGLAEPVQHGARRRVMSCTFPFRSSAAASCVAPPGSSSVFNMYKLSFRKKKVTAEWRSAVRPMMWRCQWLELRMKDLLSQVSKYDRELALINKGKELQQAVNMTNGSRSESAQSSKGRENSCMERRKRRRLEETMNTSLYIKKHEILSYFFDKQNKGAETDGILIDDDSSGPVGNDVKGGIHTVGLLEPKEYDMVAEQLTLQKFLLTIDGIRSQVLRLQDRLSKVRSKQENMVSLVDHAHIKVSEKRLRTQKRSFSYKKDRYSKSKKKKNLNILSKEEDKPAHAVISTLSKRAPDCQTEVTMYSSEEKSGERCQSHKKAITVDLLLPNGHMGDLCKDNDDVLIDNQAANEGYQPFENAKQPMDKSLELTEKVCETANLRVGSNSSPVEVTSTSAPFRVENASVSLEARSTPGQVVKQEPVFEKPPALKHVYSGKRRRKLKMKEGSGPVSGFKTQSKEASKTPATKKKTESTSPAAKKLKIEETTAPDEGKKAVKTHSTGKKRKAGKSCSSTKKQEAENSSCVARKDISESTPSKPRIEKAVLVAVNSRRSQRVRKPKIY</sequence>
<dbReference type="PANTHER" id="PTHR34057">
    <property type="entry name" value="ELONGATION FACTOR"/>
    <property type="match status" value="1"/>
</dbReference>
<evidence type="ECO:0000313" key="2">
    <source>
        <dbReference type="EnsemblPlants" id="OGLUM01G14940.1"/>
    </source>
</evidence>
<dbReference type="EnsemblPlants" id="OGLUM01G14940.1">
    <property type="protein sequence ID" value="OGLUM01G14940.1"/>
    <property type="gene ID" value="OGLUM01G14940"/>
</dbReference>
<feature type="compositionally biased region" description="Low complexity" evidence="1">
    <location>
        <begin position="113"/>
        <end position="128"/>
    </location>
</feature>
<evidence type="ECO:0000313" key="3">
    <source>
        <dbReference type="Proteomes" id="UP000026961"/>
    </source>
</evidence>
<dbReference type="AlphaFoldDB" id="A0A0D9Y7J8"/>
<name>A0A0D9Y7J8_9ORYZ</name>